<organism evidence="1 2">
    <name type="scientific">Zosterops borbonicus</name>
    <dbReference type="NCBI Taxonomy" id="364589"/>
    <lineage>
        <taxon>Eukaryota</taxon>
        <taxon>Metazoa</taxon>
        <taxon>Chordata</taxon>
        <taxon>Craniata</taxon>
        <taxon>Vertebrata</taxon>
        <taxon>Euteleostomi</taxon>
        <taxon>Archelosauria</taxon>
        <taxon>Archosauria</taxon>
        <taxon>Dinosauria</taxon>
        <taxon>Saurischia</taxon>
        <taxon>Theropoda</taxon>
        <taxon>Coelurosauria</taxon>
        <taxon>Aves</taxon>
        <taxon>Neognathae</taxon>
        <taxon>Neoaves</taxon>
        <taxon>Telluraves</taxon>
        <taxon>Australaves</taxon>
        <taxon>Passeriformes</taxon>
        <taxon>Sylvioidea</taxon>
        <taxon>Zosteropidae</taxon>
        <taxon>Zosterops</taxon>
    </lineage>
</organism>
<proteinExistence type="predicted"/>
<sequence>MLQNEEGHYKVPNDRIQSLLECITHESPRDEDFYAQYVVLSFVDIAASPREAALSTGHKGLLPETPN</sequence>
<accession>A0A8K1LJJ2</accession>
<keyword evidence="2" id="KW-1185">Reference proteome</keyword>
<evidence type="ECO:0000313" key="2">
    <source>
        <dbReference type="Proteomes" id="UP000796761"/>
    </source>
</evidence>
<name>A0A8K1LJJ2_9PASS</name>
<dbReference type="AlphaFoldDB" id="A0A8K1LJJ2"/>
<gene>
    <name evidence="1" type="ORF">HGM15179_011123</name>
</gene>
<reference evidence="1" key="1">
    <citation type="submission" date="2019-04" db="EMBL/GenBank/DDBJ databases">
        <title>Genome assembly of Zosterops borbonicus 15179.</title>
        <authorList>
            <person name="Leroy T."/>
            <person name="Anselmetti Y."/>
            <person name="Tilak M.-K."/>
            <person name="Nabholz B."/>
        </authorList>
    </citation>
    <scope>NUCLEOTIDE SEQUENCE</scope>
    <source>
        <strain evidence="1">HGM_15179</strain>
        <tissue evidence="1">Muscle</tissue>
    </source>
</reference>
<comment type="caution">
    <text evidence="1">The sequence shown here is derived from an EMBL/GenBank/DDBJ whole genome shotgun (WGS) entry which is preliminary data.</text>
</comment>
<dbReference type="EMBL" id="SWJQ01000342">
    <property type="protein sequence ID" value="TRZ15963.1"/>
    <property type="molecule type" value="Genomic_DNA"/>
</dbReference>
<dbReference type="Proteomes" id="UP000796761">
    <property type="component" value="Unassembled WGS sequence"/>
</dbReference>
<protein>
    <submittedName>
        <fullName evidence="1">Uncharacterized protein</fullName>
    </submittedName>
</protein>
<evidence type="ECO:0000313" key="1">
    <source>
        <dbReference type="EMBL" id="TRZ15963.1"/>
    </source>
</evidence>